<dbReference type="PANTHER" id="PTHR43046:SF14">
    <property type="entry name" value="MUTT_NUDIX FAMILY PROTEIN"/>
    <property type="match status" value="1"/>
</dbReference>
<proteinExistence type="inferred from homology"/>
<evidence type="ECO:0000256" key="4">
    <source>
        <dbReference type="RuleBase" id="RU003476"/>
    </source>
</evidence>
<dbReference type="GO" id="GO:0016787">
    <property type="term" value="F:hydrolase activity"/>
    <property type="evidence" value="ECO:0007669"/>
    <property type="project" value="UniProtKB-KW"/>
</dbReference>
<reference evidence="6 7" key="1">
    <citation type="submission" date="2020-08" db="EMBL/GenBank/DDBJ databases">
        <title>Sequencing the genomes of 1000 actinobacteria strains.</title>
        <authorList>
            <person name="Klenk H.-P."/>
        </authorList>
    </citation>
    <scope>NUCLEOTIDE SEQUENCE [LARGE SCALE GENOMIC DNA]</scope>
    <source>
        <strain evidence="6 7">DSM 45784</strain>
    </source>
</reference>
<evidence type="ECO:0000313" key="7">
    <source>
        <dbReference type="Proteomes" id="UP000542210"/>
    </source>
</evidence>
<dbReference type="Proteomes" id="UP000542210">
    <property type="component" value="Unassembled WGS sequence"/>
</dbReference>
<protein>
    <submittedName>
        <fullName evidence="6">ADP-ribose pyrophosphatase YjhB (NUDIX family)</fullName>
    </submittedName>
</protein>
<dbReference type="RefSeq" id="WP_184879823.1">
    <property type="nucleotide sequence ID" value="NZ_BOOV01000017.1"/>
</dbReference>
<comment type="cofactor">
    <cofactor evidence="1">
        <name>Mg(2+)</name>
        <dbReference type="ChEBI" id="CHEBI:18420"/>
    </cofactor>
</comment>
<dbReference type="InterPro" id="IPR000086">
    <property type="entry name" value="NUDIX_hydrolase_dom"/>
</dbReference>
<organism evidence="6 7">
    <name type="scientific">Sphaerisporangium siamense</name>
    <dbReference type="NCBI Taxonomy" id="795645"/>
    <lineage>
        <taxon>Bacteria</taxon>
        <taxon>Bacillati</taxon>
        <taxon>Actinomycetota</taxon>
        <taxon>Actinomycetes</taxon>
        <taxon>Streptosporangiales</taxon>
        <taxon>Streptosporangiaceae</taxon>
        <taxon>Sphaerisporangium</taxon>
    </lineage>
</organism>
<dbReference type="Pfam" id="PF00293">
    <property type="entry name" value="NUDIX"/>
    <property type="match status" value="1"/>
</dbReference>
<evidence type="ECO:0000313" key="6">
    <source>
        <dbReference type="EMBL" id="MBB4701005.1"/>
    </source>
</evidence>
<dbReference type="InterPro" id="IPR020084">
    <property type="entry name" value="NUDIX_hydrolase_CS"/>
</dbReference>
<dbReference type="SUPFAM" id="SSF55811">
    <property type="entry name" value="Nudix"/>
    <property type="match status" value="1"/>
</dbReference>
<dbReference type="PROSITE" id="PS00893">
    <property type="entry name" value="NUDIX_BOX"/>
    <property type="match status" value="1"/>
</dbReference>
<dbReference type="EMBL" id="JACHND010000001">
    <property type="protein sequence ID" value="MBB4701005.1"/>
    <property type="molecule type" value="Genomic_DNA"/>
</dbReference>
<dbReference type="PANTHER" id="PTHR43046">
    <property type="entry name" value="GDP-MANNOSE MANNOSYL HYDROLASE"/>
    <property type="match status" value="1"/>
</dbReference>
<accession>A0A7W7G9U9</accession>
<keyword evidence="3 4" id="KW-0378">Hydrolase</keyword>
<evidence type="ECO:0000256" key="1">
    <source>
        <dbReference type="ARBA" id="ARBA00001946"/>
    </source>
</evidence>
<dbReference type="PRINTS" id="PR00502">
    <property type="entry name" value="NUDIXFAMILY"/>
</dbReference>
<feature type="domain" description="Nudix hydrolase" evidence="5">
    <location>
        <begin position="1"/>
        <end position="130"/>
    </location>
</feature>
<name>A0A7W7G9U9_9ACTN</name>
<evidence type="ECO:0000256" key="2">
    <source>
        <dbReference type="ARBA" id="ARBA00005582"/>
    </source>
</evidence>
<comment type="similarity">
    <text evidence="2 4">Belongs to the Nudix hydrolase family.</text>
</comment>
<keyword evidence="7" id="KW-1185">Reference proteome</keyword>
<dbReference type="InterPro" id="IPR015797">
    <property type="entry name" value="NUDIX_hydrolase-like_dom_sf"/>
</dbReference>
<gene>
    <name evidence="6" type="ORF">BJ982_002549</name>
</gene>
<dbReference type="InterPro" id="IPR020476">
    <property type="entry name" value="Nudix_hydrolase"/>
</dbReference>
<dbReference type="PROSITE" id="PS51462">
    <property type="entry name" value="NUDIX"/>
    <property type="match status" value="1"/>
</dbReference>
<sequence>MRVRCVGGIVLDGAGRLLLVRRGRPPGEGLWSLPGGRVEPGESDAEALERELLEETGLPVATGGPAGSVERPGPGGVTYEIFDYFAVPRHAARPVLAGDDAAEAGWFRRDELAGLPLTSGLLETLLEWRVFDVPPGAPAGAPVVSG</sequence>
<dbReference type="Gene3D" id="3.90.79.10">
    <property type="entry name" value="Nucleoside Triphosphate Pyrophosphohydrolase"/>
    <property type="match status" value="1"/>
</dbReference>
<evidence type="ECO:0000259" key="5">
    <source>
        <dbReference type="PROSITE" id="PS51462"/>
    </source>
</evidence>
<dbReference type="AlphaFoldDB" id="A0A7W7G9U9"/>
<evidence type="ECO:0000256" key="3">
    <source>
        <dbReference type="ARBA" id="ARBA00022801"/>
    </source>
</evidence>
<comment type="caution">
    <text evidence="6">The sequence shown here is derived from an EMBL/GenBank/DDBJ whole genome shotgun (WGS) entry which is preliminary data.</text>
</comment>